<reference evidence="4" key="1">
    <citation type="submission" date="2021-02" db="EMBL/GenBank/DDBJ databases">
        <authorList>
            <person name="Nowell W R."/>
        </authorList>
    </citation>
    <scope>NUCLEOTIDE SEQUENCE</scope>
</reference>
<dbReference type="PROSITE" id="PS51767">
    <property type="entry name" value="PEPTIDASE_A1"/>
    <property type="match status" value="1"/>
</dbReference>
<keyword evidence="2" id="KW-1133">Transmembrane helix</keyword>
<evidence type="ECO:0000259" key="3">
    <source>
        <dbReference type="PROSITE" id="PS51767"/>
    </source>
</evidence>
<accession>A0A815N444</accession>
<dbReference type="EMBL" id="CAJNOG010001294">
    <property type="protein sequence ID" value="CAF1429817.1"/>
    <property type="molecule type" value="Genomic_DNA"/>
</dbReference>
<gene>
    <name evidence="4" type="ORF">JYZ213_LOCUS39503</name>
</gene>
<dbReference type="GO" id="GO:0006508">
    <property type="term" value="P:proteolysis"/>
    <property type="evidence" value="ECO:0007669"/>
    <property type="project" value="InterPro"/>
</dbReference>
<feature type="domain" description="Peptidase A1" evidence="3">
    <location>
        <begin position="215"/>
        <end position="531"/>
    </location>
</feature>
<dbReference type="SUPFAM" id="SSF50630">
    <property type="entry name" value="Acid proteases"/>
    <property type="match status" value="1"/>
</dbReference>
<dbReference type="Proteomes" id="UP000663845">
    <property type="component" value="Unassembled WGS sequence"/>
</dbReference>
<evidence type="ECO:0000313" key="5">
    <source>
        <dbReference type="Proteomes" id="UP000663845"/>
    </source>
</evidence>
<dbReference type="AlphaFoldDB" id="A0A815N444"/>
<dbReference type="InterPro" id="IPR021109">
    <property type="entry name" value="Peptidase_aspartic_dom_sf"/>
</dbReference>
<evidence type="ECO:0000313" key="4">
    <source>
        <dbReference type="EMBL" id="CAF1429817.1"/>
    </source>
</evidence>
<proteinExistence type="inferred from homology"/>
<organism evidence="4 5">
    <name type="scientific">Adineta steineri</name>
    <dbReference type="NCBI Taxonomy" id="433720"/>
    <lineage>
        <taxon>Eukaryota</taxon>
        <taxon>Metazoa</taxon>
        <taxon>Spiralia</taxon>
        <taxon>Gnathifera</taxon>
        <taxon>Rotifera</taxon>
        <taxon>Eurotatoria</taxon>
        <taxon>Bdelloidea</taxon>
        <taxon>Adinetida</taxon>
        <taxon>Adinetidae</taxon>
        <taxon>Adineta</taxon>
    </lineage>
</organism>
<dbReference type="Gene3D" id="2.40.70.10">
    <property type="entry name" value="Acid Proteases"/>
    <property type="match status" value="2"/>
</dbReference>
<feature type="transmembrane region" description="Helical" evidence="2">
    <location>
        <begin position="101"/>
        <end position="126"/>
    </location>
</feature>
<protein>
    <recommendedName>
        <fullName evidence="3">Peptidase A1 domain-containing protein</fullName>
    </recommendedName>
</protein>
<dbReference type="GO" id="GO:0004190">
    <property type="term" value="F:aspartic-type endopeptidase activity"/>
    <property type="evidence" value="ECO:0007669"/>
    <property type="project" value="InterPro"/>
</dbReference>
<feature type="transmembrane region" description="Helical" evidence="2">
    <location>
        <begin position="147"/>
        <end position="177"/>
    </location>
</feature>
<keyword evidence="2" id="KW-0812">Transmembrane</keyword>
<keyword evidence="2" id="KW-0472">Membrane</keyword>
<feature type="transmembrane region" description="Helical" evidence="2">
    <location>
        <begin position="30"/>
        <end position="53"/>
    </location>
</feature>
<dbReference type="InterPro" id="IPR033121">
    <property type="entry name" value="PEPTIDASE_A1"/>
</dbReference>
<dbReference type="InterPro" id="IPR001461">
    <property type="entry name" value="Aspartic_peptidase_A1"/>
</dbReference>
<comment type="caution">
    <text evidence="4">The sequence shown here is derived from an EMBL/GenBank/DDBJ whole genome shotgun (WGS) entry which is preliminary data.</text>
</comment>
<dbReference type="PANTHER" id="PTHR47966">
    <property type="entry name" value="BETA-SITE APP-CLEAVING ENZYME, ISOFORM A-RELATED"/>
    <property type="match status" value="1"/>
</dbReference>
<dbReference type="Pfam" id="PF00026">
    <property type="entry name" value="Asp"/>
    <property type="match status" value="1"/>
</dbReference>
<sequence length="543" mass="58331">MLAHPAQHRGRYPIGYGGGGSPIEYKWKVLWPYVASTIIGSLIILCGLLVFVLEIASLALIGKYFINTGIWATGVGIWTGVFIMAAGVFILILNWMKSVRLWAFVALCVTIAATAFAIIDFGINAARVNDASVLGLFNSIFSDIKSIAGLAAAQLTFGILAFLLCAAFIGLYIYIVFYQCNNQAVQQFVTQLSTPTDSSANCASTSNTGLSSHIITCTVQISIDNQPINVILLSSSGAFWIASNECIGSACPNTSTYDSNQFNNTSISYNTDNVHGTVASGIFGGSIVIGGVTDVQQPFGLITSIDNPPKLESGPSYNGILGFIYTSDSFINGLAPLLVTLGQQGKLQACGIAFAFVSQSDTPLTGYSTLNKPDPITYIPNTFSYTPTLFPGYWLFNVDNLAVNKLITIDTSFPALLAPFVAFIYGPSSAIYSLNQKLGCSKWSQGICFIDCSQVLSLPNITFTIQAHNYTLNPIDYILFVSSNVCLSAFVPDPLNSTTPDNQSIYWTLGNPFVAKYVSHFDCQNNSVGLATKNPLFKLPISL</sequence>
<name>A0A815N444_9BILA</name>
<feature type="transmembrane region" description="Helical" evidence="2">
    <location>
        <begin position="65"/>
        <end position="95"/>
    </location>
</feature>
<evidence type="ECO:0000256" key="1">
    <source>
        <dbReference type="ARBA" id="ARBA00007447"/>
    </source>
</evidence>
<evidence type="ECO:0000256" key="2">
    <source>
        <dbReference type="SAM" id="Phobius"/>
    </source>
</evidence>
<comment type="similarity">
    <text evidence="1">Belongs to the peptidase A1 family.</text>
</comment>
<dbReference type="Gene3D" id="2.60.40.1960">
    <property type="match status" value="1"/>
</dbReference>
<dbReference type="PANTHER" id="PTHR47966:SF51">
    <property type="entry name" value="BETA-SITE APP-CLEAVING ENZYME, ISOFORM A-RELATED"/>
    <property type="match status" value="1"/>
</dbReference>